<gene>
    <name evidence="1" type="ORF">UFOPK3614_01085</name>
</gene>
<proteinExistence type="predicted"/>
<accession>A0A6J7I2Y9</accession>
<dbReference type="AlphaFoldDB" id="A0A6J7I2Y9"/>
<protein>
    <submittedName>
        <fullName evidence="1">Unannotated protein</fullName>
    </submittedName>
</protein>
<evidence type="ECO:0000313" key="1">
    <source>
        <dbReference type="EMBL" id="CAB4925198.1"/>
    </source>
</evidence>
<sequence>MLRKIVIATTLGLFLATSVVTPASAATIKTGSSCTKAGSTKKVGSKIYVCGKNPFVTPTKNTYLLKACRDGYKVYLEAKDGYESFKDLAPLLGAEGVAQLDELTKSMDSIYSTLQTKACKKGV</sequence>
<dbReference type="EMBL" id="CAFBMS010000083">
    <property type="protein sequence ID" value="CAB4925198.1"/>
    <property type="molecule type" value="Genomic_DNA"/>
</dbReference>
<organism evidence="1">
    <name type="scientific">freshwater metagenome</name>
    <dbReference type="NCBI Taxonomy" id="449393"/>
    <lineage>
        <taxon>unclassified sequences</taxon>
        <taxon>metagenomes</taxon>
        <taxon>ecological metagenomes</taxon>
    </lineage>
</organism>
<reference evidence="1" key="1">
    <citation type="submission" date="2020-05" db="EMBL/GenBank/DDBJ databases">
        <authorList>
            <person name="Chiriac C."/>
            <person name="Salcher M."/>
            <person name="Ghai R."/>
            <person name="Kavagutti S V."/>
        </authorList>
    </citation>
    <scope>NUCLEOTIDE SEQUENCE</scope>
</reference>
<name>A0A6J7I2Y9_9ZZZZ</name>